<feature type="compositionally biased region" description="Polar residues" evidence="1">
    <location>
        <begin position="215"/>
        <end position="224"/>
    </location>
</feature>
<feature type="compositionally biased region" description="Basic residues" evidence="1">
    <location>
        <begin position="56"/>
        <end position="65"/>
    </location>
</feature>
<feature type="compositionally biased region" description="Low complexity" evidence="1">
    <location>
        <begin position="200"/>
        <end position="214"/>
    </location>
</feature>
<dbReference type="HOGENOM" id="CLU_778660_0_0_1"/>
<keyword evidence="4" id="KW-1185">Reference proteome</keyword>
<feature type="region of interest" description="Disordered" evidence="1">
    <location>
        <begin position="20"/>
        <end position="148"/>
    </location>
</feature>
<feature type="compositionally biased region" description="Basic and acidic residues" evidence="1">
    <location>
        <begin position="66"/>
        <end position="84"/>
    </location>
</feature>
<proteinExistence type="predicted"/>
<reference evidence="3 4" key="1">
    <citation type="journal article" date="2013" name="BMC Genomics">
        <title>Comparative genomics of parasitic silkworm microsporidia reveal an association between genome expansion and host adaptation.</title>
        <authorList>
            <person name="Pan G."/>
            <person name="Xu J."/>
            <person name="Li T."/>
            <person name="Xia Q."/>
            <person name="Liu S.L."/>
            <person name="Zhang G."/>
            <person name="Li S."/>
            <person name="Li C."/>
            <person name="Liu H."/>
            <person name="Yang L."/>
            <person name="Liu T."/>
            <person name="Zhang X."/>
            <person name="Wu Z."/>
            <person name="Fan W."/>
            <person name="Dang X."/>
            <person name="Xiang H."/>
            <person name="Tao M."/>
            <person name="Li Y."/>
            <person name="Hu J."/>
            <person name="Li Z."/>
            <person name="Lin L."/>
            <person name="Luo J."/>
            <person name="Geng L."/>
            <person name="Wang L."/>
            <person name="Long M."/>
            <person name="Wan Y."/>
            <person name="He N."/>
            <person name="Zhang Z."/>
            <person name="Lu C."/>
            <person name="Keeling P.J."/>
            <person name="Wang J."/>
            <person name="Xiang Z."/>
            <person name="Zhou Z."/>
        </authorList>
    </citation>
    <scope>NUCLEOTIDE SEQUENCE [LARGE SCALE GENOMIC DNA]</scope>
    <source>
        <strain evidence="4">CQ1 / CVCC 102059</strain>
    </source>
</reference>
<feature type="region of interest" description="Disordered" evidence="1">
    <location>
        <begin position="166"/>
        <end position="188"/>
    </location>
</feature>
<dbReference type="AlphaFoldDB" id="R0KXF8"/>
<dbReference type="Proteomes" id="UP000016927">
    <property type="component" value="Unassembled WGS sequence"/>
</dbReference>
<gene>
    <name evidence="3" type="ORF">NBO_13g0049</name>
</gene>
<dbReference type="EMBL" id="KB908921">
    <property type="protein sequence ID" value="EOB14872.1"/>
    <property type="molecule type" value="Genomic_DNA"/>
</dbReference>
<feature type="signal peptide" evidence="2">
    <location>
        <begin position="1"/>
        <end position="21"/>
    </location>
</feature>
<feature type="compositionally biased region" description="Basic and acidic residues" evidence="1">
    <location>
        <begin position="41"/>
        <end position="55"/>
    </location>
</feature>
<evidence type="ECO:0000256" key="1">
    <source>
        <dbReference type="SAM" id="MobiDB-lite"/>
    </source>
</evidence>
<name>R0KXF8_NOSB1</name>
<dbReference type="VEuPathDB" id="MicrosporidiaDB:NBO_13g0049"/>
<feature type="compositionally biased region" description="Basic and acidic residues" evidence="1">
    <location>
        <begin position="110"/>
        <end position="121"/>
    </location>
</feature>
<feature type="region of interest" description="Disordered" evidence="1">
    <location>
        <begin position="232"/>
        <end position="251"/>
    </location>
</feature>
<feature type="compositionally biased region" description="Low complexity" evidence="1">
    <location>
        <begin position="171"/>
        <end position="184"/>
    </location>
</feature>
<evidence type="ECO:0000256" key="2">
    <source>
        <dbReference type="SAM" id="SignalP"/>
    </source>
</evidence>
<dbReference type="STRING" id="578461.R0KXF8"/>
<evidence type="ECO:0000313" key="4">
    <source>
        <dbReference type="Proteomes" id="UP000016927"/>
    </source>
</evidence>
<keyword evidence="2" id="KW-0732">Signal</keyword>
<organism evidence="3 4">
    <name type="scientific">Nosema bombycis (strain CQ1 / CVCC 102059)</name>
    <name type="common">Microsporidian parasite</name>
    <name type="synonym">Pebrine of silkworm</name>
    <dbReference type="NCBI Taxonomy" id="578461"/>
    <lineage>
        <taxon>Eukaryota</taxon>
        <taxon>Fungi</taxon>
        <taxon>Fungi incertae sedis</taxon>
        <taxon>Microsporidia</taxon>
        <taxon>Nosematidae</taxon>
        <taxon>Nosema</taxon>
    </lineage>
</organism>
<evidence type="ECO:0000313" key="3">
    <source>
        <dbReference type="EMBL" id="EOB14872.1"/>
    </source>
</evidence>
<feature type="region of interest" description="Disordered" evidence="1">
    <location>
        <begin position="200"/>
        <end position="224"/>
    </location>
</feature>
<protein>
    <submittedName>
        <fullName evidence="3">Uncharacterized protein</fullName>
    </submittedName>
</protein>
<feature type="chain" id="PRO_5004354458" evidence="2">
    <location>
        <begin position="22"/>
        <end position="306"/>
    </location>
</feature>
<feature type="compositionally biased region" description="Polar residues" evidence="1">
    <location>
        <begin position="232"/>
        <end position="243"/>
    </location>
</feature>
<feature type="compositionally biased region" description="Basic residues" evidence="1">
    <location>
        <begin position="85"/>
        <end position="99"/>
    </location>
</feature>
<sequence length="306" mass="34236">MRIYLVIVLLYFIAAPKYKDSQRVKRKGRSSEKQSSVSKYKSKEVEREESYDKTARTKLKSPKKSSMKDNKDKKKVSKTKENKVKEKKKSKRKKTKKKEVKLNGLQPGEIDSKETKGRDITLDPSRVSSAIKQNGRPVSLESSSSHTQTTFLTNTIPDTRVTMTPITTNPTHQTSSTLSTSTPSDIARNTLPVTRTTNSTIKTTGTQSTNKTSTPPISKSTKAPNIIRSSSNKLTSVPQQGPSHVSAGHTASKRIASKEKANTRNLNQKQAKLFNPAEIAKIIRRKKYALAQLIKRKIPRRQILGF</sequence>
<accession>R0KXF8</accession>